<dbReference type="RefSeq" id="WP_341596679.1">
    <property type="nucleotide sequence ID" value="NZ_JBAKAZ010000008.1"/>
</dbReference>
<evidence type="ECO:0000256" key="1">
    <source>
        <dbReference type="ARBA" id="ARBA00004418"/>
    </source>
</evidence>
<keyword evidence="3 4" id="KW-0732">Signal</keyword>
<name>A0ABU9GMX9_9GAMM</name>
<evidence type="ECO:0000313" key="7">
    <source>
        <dbReference type="Proteomes" id="UP001369082"/>
    </source>
</evidence>
<protein>
    <submittedName>
        <fullName evidence="6">ABC transporter substrate-binding protein</fullName>
    </submittedName>
</protein>
<dbReference type="SUPFAM" id="SSF53850">
    <property type="entry name" value="Periplasmic binding protein-like II"/>
    <property type="match status" value="1"/>
</dbReference>
<evidence type="ECO:0000259" key="5">
    <source>
        <dbReference type="Pfam" id="PF09084"/>
    </source>
</evidence>
<reference evidence="6 7" key="1">
    <citation type="submission" date="2024-02" db="EMBL/GenBank/DDBJ databases">
        <title>Bacteria isolated from the canopy kelp, Nereocystis luetkeana.</title>
        <authorList>
            <person name="Pfister C.A."/>
            <person name="Younker I.T."/>
            <person name="Light S.H."/>
        </authorList>
    </citation>
    <scope>NUCLEOTIDE SEQUENCE [LARGE SCALE GENOMIC DNA]</scope>
    <source>
        <strain evidence="6 7">TI.1.05</strain>
    </source>
</reference>
<comment type="caution">
    <text evidence="6">The sequence shown here is derived from an EMBL/GenBank/DDBJ whole genome shotgun (WGS) entry which is preliminary data.</text>
</comment>
<comment type="subcellular location">
    <subcellularLocation>
        <location evidence="1">Periplasm</location>
    </subcellularLocation>
</comment>
<organism evidence="6 7">
    <name type="scientific">Psychromonas aquatilis</name>
    <dbReference type="NCBI Taxonomy" id="2005072"/>
    <lineage>
        <taxon>Bacteria</taxon>
        <taxon>Pseudomonadati</taxon>
        <taxon>Pseudomonadota</taxon>
        <taxon>Gammaproteobacteria</taxon>
        <taxon>Alteromonadales</taxon>
        <taxon>Psychromonadaceae</taxon>
        <taxon>Psychromonas</taxon>
    </lineage>
</organism>
<evidence type="ECO:0000313" key="6">
    <source>
        <dbReference type="EMBL" id="MEL0628669.1"/>
    </source>
</evidence>
<dbReference type="InterPro" id="IPR015168">
    <property type="entry name" value="SsuA/THI5"/>
</dbReference>
<keyword evidence="7" id="KW-1185">Reference proteome</keyword>
<dbReference type="Pfam" id="PF09084">
    <property type="entry name" value="NMT1"/>
    <property type="match status" value="1"/>
</dbReference>
<dbReference type="Proteomes" id="UP001369082">
    <property type="component" value="Unassembled WGS sequence"/>
</dbReference>
<gene>
    <name evidence="6" type="ORF">V6256_03525</name>
</gene>
<sequence length="338" mass="36758">MIKKIIKGFLLLFVLPLTLNLNTVNAAEKIRVGALHWTSHSASFVAFERGYFKEQGLEVEFRFFKAAQPMAVAIASGDVDFGITAISGGLINLAGKGAIKVIGGVLNEEDGVDGQMILASKKAYDAGLKTPGDLKGHSFGITQTGSSFHYMAHKIAQKEGFSEADISLKPLQKIGSIIGALKTQQIDAWAVVPHIAKELIKNTNIVLIGKVSDYIPNYQVTTVFTSSNIAENKPELVKSFLTAFAKGGADFNAALVDKNVDEKATEEMVKLVHKYVYSDKPYEKAAPSIINGAMRLNQGAKLNISSVEDQLNWFKAEGLVKSNITLDMLVDPRYVETY</sequence>
<feature type="domain" description="SsuA/THI5-like" evidence="5">
    <location>
        <begin position="37"/>
        <end position="249"/>
    </location>
</feature>
<dbReference type="Gene3D" id="3.40.190.10">
    <property type="entry name" value="Periplasmic binding protein-like II"/>
    <property type="match status" value="2"/>
</dbReference>
<evidence type="ECO:0000256" key="2">
    <source>
        <dbReference type="ARBA" id="ARBA00010742"/>
    </source>
</evidence>
<comment type="similarity">
    <text evidence="2">Belongs to the bacterial solute-binding protein SsuA/TauA family.</text>
</comment>
<feature type="signal peptide" evidence="4">
    <location>
        <begin position="1"/>
        <end position="26"/>
    </location>
</feature>
<dbReference type="PANTHER" id="PTHR30024:SF47">
    <property type="entry name" value="TAURINE-BINDING PERIPLASMIC PROTEIN"/>
    <property type="match status" value="1"/>
</dbReference>
<proteinExistence type="inferred from homology"/>
<accession>A0ABU9GMX9</accession>
<feature type="chain" id="PRO_5045373815" evidence="4">
    <location>
        <begin position="27"/>
        <end position="338"/>
    </location>
</feature>
<dbReference type="PANTHER" id="PTHR30024">
    <property type="entry name" value="ALIPHATIC SULFONATES-BINDING PROTEIN-RELATED"/>
    <property type="match status" value="1"/>
</dbReference>
<evidence type="ECO:0000256" key="3">
    <source>
        <dbReference type="ARBA" id="ARBA00022729"/>
    </source>
</evidence>
<dbReference type="EMBL" id="JBAKAZ010000008">
    <property type="protein sequence ID" value="MEL0628669.1"/>
    <property type="molecule type" value="Genomic_DNA"/>
</dbReference>
<evidence type="ECO:0000256" key="4">
    <source>
        <dbReference type="SAM" id="SignalP"/>
    </source>
</evidence>